<dbReference type="Proteomes" id="UP000823561">
    <property type="component" value="Chromosome 3"/>
</dbReference>
<name>A0AAV6HD19_9TELE</name>
<dbReference type="GO" id="GO:0005975">
    <property type="term" value="P:carbohydrate metabolic process"/>
    <property type="evidence" value="ECO:0007669"/>
    <property type="project" value="InterPro"/>
</dbReference>
<dbReference type="EMBL" id="JADWDJ010000003">
    <property type="protein sequence ID" value="KAG5283402.1"/>
    <property type="molecule type" value="Genomic_DNA"/>
</dbReference>
<gene>
    <name evidence="4" type="ORF">AALO_G00041680</name>
</gene>
<comment type="similarity">
    <text evidence="2">Belongs to the glycosyl hydrolase 1 family.</text>
</comment>
<evidence type="ECO:0000313" key="4">
    <source>
        <dbReference type="EMBL" id="KAG5283402.1"/>
    </source>
</evidence>
<dbReference type="Pfam" id="PF00232">
    <property type="entry name" value="Glyco_hydro_1"/>
    <property type="match status" value="2"/>
</dbReference>
<accession>A0AAV6HD19</accession>
<evidence type="ECO:0008006" key="6">
    <source>
        <dbReference type="Google" id="ProtNLM"/>
    </source>
</evidence>
<comment type="caution">
    <text evidence="4">The sequence shown here is derived from an EMBL/GenBank/DDBJ whole genome shotgun (WGS) entry which is preliminary data.</text>
</comment>
<dbReference type="Gene3D" id="3.20.20.80">
    <property type="entry name" value="Glycosidases"/>
    <property type="match status" value="2"/>
</dbReference>
<dbReference type="InterPro" id="IPR001360">
    <property type="entry name" value="Glyco_hydro_1"/>
</dbReference>
<dbReference type="PANTHER" id="PTHR10353:SF38">
    <property type="entry name" value="LACTASE_PHLORIZIN HYDROLASE"/>
    <property type="match status" value="1"/>
</dbReference>
<evidence type="ECO:0000313" key="5">
    <source>
        <dbReference type="Proteomes" id="UP000823561"/>
    </source>
</evidence>
<dbReference type="GO" id="GO:0000016">
    <property type="term" value="F:lactase activity"/>
    <property type="evidence" value="ECO:0007669"/>
    <property type="project" value="TreeGrafter"/>
</dbReference>
<proteinExistence type="inferred from homology"/>
<sequence>DLGRENADHSVDTAIEDLKAVPWGLRRLLNWIKEEYADPDIYITENGVATDSGTTVDDPDRIFFYKTYIDEALKAYSLDGVRVKGFMASSLMDSFEWLNGYRVGFGLHHVDFQNPSRPRTPKYSAHYYYQIIRDNGFPQPSGDNVLYGHFREDFAWSTSTAAFQIEGGWRADGKGLSIWDQFSHTPLRVGDDENGDIACDSYNKIPEDLAMLKILKVNHYRFSVSWPRILPDGTTSFINTAGLDYYHRLVDARHIINIDGK</sequence>
<dbReference type="PRINTS" id="PR00131">
    <property type="entry name" value="GLHYDRLASE1"/>
</dbReference>
<evidence type="ECO:0000256" key="2">
    <source>
        <dbReference type="RuleBase" id="RU003690"/>
    </source>
</evidence>
<evidence type="ECO:0000256" key="3">
    <source>
        <dbReference type="RuleBase" id="RU004468"/>
    </source>
</evidence>
<keyword evidence="3" id="KW-0378">Hydrolase</keyword>
<dbReference type="AlphaFoldDB" id="A0AAV6HD19"/>
<dbReference type="InterPro" id="IPR018120">
    <property type="entry name" value="Glyco_hydro_1_AS"/>
</dbReference>
<evidence type="ECO:0000256" key="1">
    <source>
        <dbReference type="PROSITE-ProRule" id="PRU10055"/>
    </source>
</evidence>
<dbReference type="InterPro" id="IPR033132">
    <property type="entry name" value="GH_1_N_CS"/>
</dbReference>
<dbReference type="InterPro" id="IPR017853">
    <property type="entry name" value="GH"/>
</dbReference>
<dbReference type="SUPFAM" id="SSF51445">
    <property type="entry name" value="(Trans)glycosidases"/>
    <property type="match status" value="2"/>
</dbReference>
<keyword evidence="3" id="KW-0326">Glycosidase</keyword>
<dbReference type="PANTHER" id="PTHR10353">
    <property type="entry name" value="GLYCOSYL HYDROLASE"/>
    <property type="match status" value="1"/>
</dbReference>
<feature type="active site" description="Nucleophile" evidence="1">
    <location>
        <position position="45"/>
    </location>
</feature>
<keyword evidence="5" id="KW-1185">Reference proteome</keyword>
<dbReference type="PROSITE" id="PS00653">
    <property type="entry name" value="GLYCOSYL_HYDROL_F1_2"/>
    <property type="match status" value="1"/>
</dbReference>
<reference evidence="4" key="1">
    <citation type="submission" date="2020-10" db="EMBL/GenBank/DDBJ databases">
        <title>Chromosome-scale genome assembly of the Allis shad, Alosa alosa.</title>
        <authorList>
            <person name="Margot Z."/>
            <person name="Christophe K."/>
            <person name="Cabau C."/>
            <person name="Louis A."/>
            <person name="Berthelot C."/>
            <person name="Parey E."/>
            <person name="Roest Crollius H."/>
            <person name="Montfort J."/>
            <person name="Robinson-Rechavi M."/>
            <person name="Bucao C."/>
            <person name="Bouchez O."/>
            <person name="Gislard M."/>
            <person name="Lluch J."/>
            <person name="Milhes M."/>
            <person name="Lampietro C."/>
            <person name="Lopez Roques C."/>
            <person name="Donnadieu C."/>
            <person name="Braasch I."/>
            <person name="Desvignes T."/>
            <person name="Postlethwait J."/>
            <person name="Bobe J."/>
            <person name="Guiguen Y."/>
        </authorList>
    </citation>
    <scope>NUCLEOTIDE SEQUENCE</scope>
    <source>
        <strain evidence="4">M-15738</strain>
        <tissue evidence="4">Blood</tissue>
    </source>
</reference>
<protein>
    <recommendedName>
        <fullName evidence="6">Lactase</fullName>
    </recommendedName>
</protein>
<feature type="non-terminal residue" evidence="4">
    <location>
        <position position="1"/>
    </location>
</feature>
<dbReference type="PROSITE" id="PS00572">
    <property type="entry name" value="GLYCOSYL_HYDROL_F1_1"/>
    <property type="match status" value="1"/>
</dbReference>
<organism evidence="4 5">
    <name type="scientific">Alosa alosa</name>
    <name type="common">allis shad</name>
    <dbReference type="NCBI Taxonomy" id="278164"/>
    <lineage>
        <taxon>Eukaryota</taxon>
        <taxon>Metazoa</taxon>
        <taxon>Chordata</taxon>
        <taxon>Craniata</taxon>
        <taxon>Vertebrata</taxon>
        <taxon>Euteleostomi</taxon>
        <taxon>Actinopterygii</taxon>
        <taxon>Neopterygii</taxon>
        <taxon>Teleostei</taxon>
        <taxon>Clupei</taxon>
        <taxon>Clupeiformes</taxon>
        <taxon>Clupeoidei</taxon>
        <taxon>Clupeidae</taxon>
        <taxon>Alosa</taxon>
    </lineage>
</organism>